<evidence type="ECO:0000256" key="1">
    <source>
        <dbReference type="SAM" id="MobiDB-lite"/>
    </source>
</evidence>
<dbReference type="Pfam" id="PF09954">
    <property type="entry name" value="DUF2188"/>
    <property type="match status" value="1"/>
</dbReference>
<dbReference type="Proteomes" id="UP000007967">
    <property type="component" value="Chromosome"/>
</dbReference>
<dbReference type="AlphaFoldDB" id="D2PTG7"/>
<reference evidence="2 3" key="2">
    <citation type="journal article" date="2010" name="Stand. Genomic Sci.">
        <title>Complete genome sequence of Kribbella flavida type strain (IFO 14399).</title>
        <authorList>
            <person name="Pukall R."/>
            <person name="Lapidus A."/>
            <person name="Glavina Del Rio T."/>
            <person name="Copeland A."/>
            <person name="Tice H."/>
            <person name="Cheng J.-F."/>
            <person name="Lucas S."/>
            <person name="Chen F."/>
            <person name="Nolan M."/>
            <person name="LaButti K."/>
            <person name="Pati A."/>
            <person name="Ivanova N."/>
            <person name="Mavrommatis K."/>
            <person name="Mikhailova N."/>
            <person name="Pitluck S."/>
            <person name="Bruce D."/>
            <person name="Goodwin L."/>
            <person name="Land M."/>
            <person name="Hauser L."/>
            <person name="Chang Y.-J."/>
            <person name="Jeffries C.D."/>
            <person name="Chen A."/>
            <person name="Palaniappan K."/>
            <person name="Chain P."/>
            <person name="Rohde M."/>
            <person name="Goeker M."/>
            <person name="Bristow J."/>
            <person name="Eisen J.A."/>
            <person name="Markowitz V."/>
            <person name="Hugenholtz P."/>
            <person name="Kyrpides N.C."/>
            <person name="Klenk H.-P."/>
            <person name="Brettin T."/>
        </authorList>
    </citation>
    <scope>NUCLEOTIDE SEQUENCE [LARGE SCALE GENOMIC DNA]</scope>
    <source>
        <strain evidence="3">DSM 17836 / JCM 10339 / NBRC 14399</strain>
    </source>
</reference>
<proteinExistence type="predicted"/>
<evidence type="ECO:0000313" key="2">
    <source>
        <dbReference type="EMBL" id="ADB31280.1"/>
    </source>
</evidence>
<accession>D2PTG7</accession>
<dbReference type="RefSeq" id="WP_012919836.1">
    <property type="nucleotide sequence ID" value="NC_013729.1"/>
</dbReference>
<dbReference type="InterPro" id="IPR018691">
    <property type="entry name" value="DUF2188"/>
</dbReference>
<reference evidence="3" key="1">
    <citation type="submission" date="2009-09" db="EMBL/GenBank/DDBJ databases">
        <title>The complete genome of Kribbella flavida DSM 17836.</title>
        <authorList>
            <consortium name="US DOE Joint Genome Institute (JGI-PGF)"/>
            <person name="Lucas S."/>
            <person name="Copeland A."/>
            <person name="Lapidus A."/>
            <person name="Glavina del Rio T."/>
            <person name="Dalin E."/>
            <person name="Tice H."/>
            <person name="Bruce D."/>
            <person name="Goodwin L."/>
            <person name="Pitluck S."/>
            <person name="Kyrpides N."/>
            <person name="Mavromatis K."/>
            <person name="Ivanova N."/>
            <person name="Saunders E."/>
            <person name="Brettin T."/>
            <person name="Detter J.C."/>
            <person name="Han C."/>
            <person name="Larimer F."/>
            <person name="Land M."/>
            <person name="Hauser L."/>
            <person name="Markowitz V."/>
            <person name="Cheng J.-F."/>
            <person name="Hugenholtz P."/>
            <person name="Woyke T."/>
            <person name="Wu D."/>
            <person name="Pukall R."/>
            <person name="Klenk H.-P."/>
            <person name="Eisen J.A."/>
        </authorList>
    </citation>
    <scope>NUCLEOTIDE SEQUENCE [LARGE SCALE GENOMIC DNA]</scope>
    <source>
        <strain evidence="3">DSM 17836 / JCM 10339 / NBRC 14399</strain>
    </source>
</reference>
<gene>
    <name evidence="2" type="ordered locus">Kfla_2203</name>
</gene>
<sequence>MGSGHDPTRALCRSAGCYAAAYGVLDPDTDLIREVALPAGDVETYYAAGAWHSRVQGEADPFFSGGTKAEQVAKGRDEARRRQVEHIIKNEDGQIAERNSYGHDPRSVPG</sequence>
<protein>
    <recommendedName>
        <fullName evidence="4">DUF2188 domain-containing protein</fullName>
    </recommendedName>
</protein>
<feature type="compositionally biased region" description="Basic and acidic residues" evidence="1">
    <location>
        <begin position="100"/>
        <end position="110"/>
    </location>
</feature>
<keyword evidence="3" id="KW-1185">Reference proteome</keyword>
<dbReference type="EMBL" id="CP001736">
    <property type="protein sequence ID" value="ADB31280.1"/>
    <property type="molecule type" value="Genomic_DNA"/>
</dbReference>
<name>D2PTG7_KRIFD</name>
<feature type="region of interest" description="Disordered" evidence="1">
    <location>
        <begin position="90"/>
        <end position="110"/>
    </location>
</feature>
<organism evidence="2 3">
    <name type="scientific">Kribbella flavida (strain DSM 17836 / JCM 10339 / NBRC 14399)</name>
    <dbReference type="NCBI Taxonomy" id="479435"/>
    <lineage>
        <taxon>Bacteria</taxon>
        <taxon>Bacillati</taxon>
        <taxon>Actinomycetota</taxon>
        <taxon>Actinomycetes</taxon>
        <taxon>Propionibacteriales</taxon>
        <taxon>Kribbellaceae</taxon>
        <taxon>Kribbella</taxon>
    </lineage>
</organism>
<evidence type="ECO:0008006" key="4">
    <source>
        <dbReference type="Google" id="ProtNLM"/>
    </source>
</evidence>
<dbReference type="KEGG" id="kfl:Kfla_2203"/>
<dbReference type="eggNOG" id="ENOG5031YS9">
    <property type="taxonomic scope" value="Bacteria"/>
</dbReference>
<dbReference type="HOGENOM" id="CLU_2167623_0_0_11"/>
<evidence type="ECO:0000313" key="3">
    <source>
        <dbReference type="Proteomes" id="UP000007967"/>
    </source>
</evidence>